<dbReference type="Pfam" id="PF12679">
    <property type="entry name" value="ABC2_membrane_2"/>
    <property type="match status" value="1"/>
</dbReference>
<keyword evidence="3" id="KW-1185">Reference proteome</keyword>
<evidence type="ECO:0000313" key="2">
    <source>
        <dbReference type="EMBL" id="MBE7324891.1"/>
    </source>
</evidence>
<feature type="transmembrane region" description="Helical" evidence="1">
    <location>
        <begin position="128"/>
        <end position="149"/>
    </location>
</feature>
<comment type="caution">
    <text evidence="2">The sequence shown here is derived from an EMBL/GenBank/DDBJ whole genome shotgun (WGS) entry which is preliminary data.</text>
</comment>
<accession>A0ABR9RTK8</accession>
<protein>
    <submittedName>
        <fullName evidence="2">ABC transporter permease subunit</fullName>
    </submittedName>
</protein>
<evidence type="ECO:0000313" key="3">
    <source>
        <dbReference type="Proteomes" id="UP000756387"/>
    </source>
</evidence>
<feature type="transmembrane region" description="Helical" evidence="1">
    <location>
        <begin position="203"/>
        <end position="223"/>
    </location>
</feature>
<keyword evidence="1" id="KW-0812">Transmembrane</keyword>
<dbReference type="RefSeq" id="WP_193638231.1">
    <property type="nucleotide sequence ID" value="NZ_JADCSA010000008.1"/>
</dbReference>
<sequence length="236" mass="24689">MNPTIVRLALAALLGRKRFVLLLLFPAALLALTLVVRQVAPAPSDATDVLFGVGLSLVLPLLALVAATAVMGPEVDDGSLVYLLAKPVSRHAVAFSKYVVALAAVLVLSPVMLLLVGAAVDPDDLDRTLARAAGAALSAAAYTALFLALSTVWKHAVVAGLLFVLLWEGTLSSIFSGVSWLSVGQWGQRVAAAIDPDLYRADVSMTWSLAALALVTVGGVWFSGDRLRSFSLRGDD</sequence>
<dbReference type="Proteomes" id="UP000756387">
    <property type="component" value="Unassembled WGS sequence"/>
</dbReference>
<dbReference type="EMBL" id="JADCSA010000008">
    <property type="protein sequence ID" value="MBE7324891.1"/>
    <property type="molecule type" value="Genomic_DNA"/>
</dbReference>
<gene>
    <name evidence="2" type="ORF">IEQ44_09505</name>
</gene>
<feature type="transmembrane region" description="Helical" evidence="1">
    <location>
        <begin position="51"/>
        <end position="71"/>
    </location>
</feature>
<dbReference type="PANTHER" id="PTHR37305">
    <property type="entry name" value="INTEGRAL MEMBRANE PROTEIN-RELATED"/>
    <property type="match status" value="1"/>
</dbReference>
<keyword evidence="1" id="KW-0472">Membrane</keyword>
<feature type="transmembrane region" description="Helical" evidence="1">
    <location>
        <begin position="156"/>
        <end position="183"/>
    </location>
</feature>
<proteinExistence type="predicted"/>
<feature type="transmembrane region" description="Helical" evidence="1">
    <location>
        <begin position="92"/>
        <end position="116"/>
    </location>
</feature>
<reference evidence="2 3" key="1">
    <citation type="submission" date="2020-10" db="EMBL/GenBank/DDBJ databases">
        <title>Nocardioides sp. isolated from sludge.</title>
        <authorList>
            <person name="Zhang X."/>
        </authorList>
    </citation>
    <scope>NUCLEOTIDE SEQUENCE [LARGE SCALE GENOMIC DNA]</scope>
    <source>
        <strain evidence="2 3">Y6</strain>
    </source>
</reference>
<evidence type="ECO:0000256" key="1">
    <source>
        <dbReference type="SAM" id="Phobius"/>
    </source>
</evidence>
<name>A0ABR9RTK8_9ACTN</name>
<organism evidence="2 3">
    <name type="scientific">Nocardioides malaquae</name>
    <dbReference type="NCBI Taxonomy" id="2773426"/>
    <lineage>
        <taxon>Bacteria</taxon>
        <taxon>Bacillati</taxon>
        <taxon>Actinomycetota</taxon>
        <taxon>Actinomycetes</taxon>
        <taxon>Propionibacteriales</taxon>
        <taxon>Nocardioidaceae</taxon>
        <taxon>Nocardioides</taxon>
    </lineage>
</organism>
<keyword evidence="1" id="KW-1133">Transmembrane helix</keyword>
<dbReference type="PANTHER" id="PTHR37305:SF1">
    <property type="entry name" value="MEMBRANE PROTEIN"/>
    <property type="match status" value="1"/>
</dbReference>